<name>A0A8B6BE87_MYTGA</name>
<evidence type="ECO:0000313" key="2">
    <source>
        <dbReference type="Proteomes" id="UP000596742"/>
    </source>
</evidence>
<keyword evidence="2" id="KW-1185">Reference proteome</keyword>
<reference evidence="1" key="1">
    <citation type="submission" date="2018-11" db="EMBL/GenBank/DDBJ databases">
        <authorList>
            <person name="Alioto T."/>
            <person name="Alioto T."/>
        </authorList>
    </citation>
    <scope>NUCLEOTIDE SEQUENCE</scope>
</reference>
<dbReference type="EMBL" id="UYJE01000026">
    <property type="protein sequence ID" value="VDH89348.1"/>
    <property type="molecule type" value="Genomic_DNA"/>
</dbReference>
<comment type="caution">
    <text evidence="1">The sequence shown here is derived from an EMBL/GenBank/DDBJ whole genome shotgun (WGS) entry which is preliminary data.</text>
</comment>
<dbReference type="PANTHER" id="PTHR33776">
    <property type="entry name" value="ENDO/EXONUCLEASE/PHOSPHATASE DOMAIN-CONTAINING PROTEIN"/>
    <property type="match status" value="1"/>
</dbReference>
<dbReference type="OrthoDB" id="6154567at2759"/>
<dbReference type="PANTHER" id="PTHR33776:SF4">
    <property type="entry name" value="ENDONUCLEASE_EXONUCLEASE_PHOSPHATASE DOMAIN-CONTAINING PROTEIN"/>
    <property type="match status" value="1"/>
</dbReference>
<sequence length="177" mass="20254">MGICETFLTSNTEDSFISIKGFELERKDRCETSEKKGGGVVAYVSSSLKYKRRTDLEISSLESIWLQIHFKNSKSLLICFIYRPPDMPQSWIDEFEKEIEKANELELEMIIMGDINIDFTGGCLNNKWENLLLTQSIVQLIDTPTRITSTSSTIIDHVYTNHPENIVETNVPKIALK</sequence>
<dbReference type="Gene3D" id="3.60.10.10">
    <property type="entry name" value="Endonuclease/exonuclease/phosphatase"/>
    <property type="match status" value="1"/>
</dbReference>
<evidence type="ECO:0008006" key="3">
    <source>
        <dbReference type="Google" id="ProtNLM"/>
    </source>
</evidence>
<accession>A0A8B6BE87</accession>
<proteinExistence type="predicted"/>
<evidence type="ECO:0000313" key="1">
    <source>
        <dbReference type="EMBL" id="VDH89348.1"/>
    </source>
</evidence>
<organism evidence="1 2">
    <name type="scientific">Mytilus galloprovincialis</name>
    <name type="common">Mediterranean mussel</name>
    <dbReference type="NCBI Taxonomy" id="29158"/>
    <lineage>
        <taxon>Eukaryota</taxon>
        <taxon>Metazoa</taxon>
        <taxon>Spiralia</taxon>
        <taxon>Lophotrochozoa</taxon>
        <taxon>Mollusca</taxon>
        <taxon>Bivalvia</taxon>
        <taxon>Autobranchia</taxon>
        <taxon>Pteriomorphia</taxon>
        <taxon>Mytilida</taxon>
        <taxon>Mytiloidea</taxon>
        <taxon>Mytilidae</taxon>
        <taxon>Mytilinae</taxon>
        <taxon>Mytilus</taxon>
    </lineage>
</organism>
<gene>
    <name evidence="1" type="ORF">MGAL_10B030975</name>
</gene>
<dbReference type="AlphaFoldDB" id="A0A8B6BE87"/>
<dbReference type="SUPFAM" id="SSF56219">
    <property type="entry name" value="DNase I-like"/>
    <property type="match status" value="1"/>
</dbReference>
<dbReference type="Proteomes" id="UP000596742">
    <property type="component" value="Unassembled WGS sequence"/>
</dbReference>
<protein>
    <recommendedName>
        <fullName evidence="3">Endonuclease/exonuclease/phosphatase domain-containing protein</fullName>
    </recommendedName>
</protein>
<dbReference type="InterPro" id="IPR036691">
    <property type="entry name" value="Endo/exonu/phosph_ase_sf"/>
</dbReference>